<dbReference type="InterPro" id="IPR036509">
    <property type="entry name" value="Met_Sox_Rdtase_MsrA_sf"/>
</dbReference>
<evidence type="ECO:0000313" key="8">
    <source>
        <dbReference type="Proteomes" id="UP000829517"/>
    </source>
</evidence>
<dbReference type="Gene3D" id="3.30.1060.10">
    <property type="entry name" value="Peptide methionine sulphoxide reductase MsrA"/>
    <property type="match status" value="1"/>
</dbReference>
<dbReference type="InterPro" id="IPR002569">
    <property type="entry name" value="Met_Sox_Rdtase_MsrA_dom"/>
</dbReference>
<organism evidence="7 8">
    <name type="scientific">Joostella atrarenae</name>
    <dbReference type="NCBI Taxonomy" id="679257"/>
    <lineage>
        <taxon>Bacteria</taxon>
        <taxon>Pseudomonadati</taxon>
        <taxon>Bacteroidota</taxon>
        <taxon>Flavobacteriia</taxon>
        <taxon>Flavobacteriales</taxon>
        <taxon>Flavobacteriaceae</taxon>
        <taxon>Joostella</taxon>
    </lineage>
</organism>
<comment type="similarity">
    <text evidence="4">Belongs to the MsrA Met sulfoxide reductase family.</text>
</comment>
<keyword evidence="8" id="KW-1185">Reference proteome</keyword>
<evidence type="ECO:0000256" key="3">
    <source>
        <dbReference type="ARBA" id="ARBA00048782"/>
    </source>
</evidence>
<dbReference type="RefSeq" id="WP_236959021.1">
    <property type="nucleotide sequence ID" value="NZ_JAETXX010000005.1"/>
</dbReference>
<dbReference type="NCBIfam" id="TIGR00401">
    <property type="entry name" value="msrA"/>
    <property type="match status" value="1"/>
</dbReference>
<evidence type="ECO:0000256" key="1">
    <source>
        <dbReference type="ARBA" id="ARBA00023002"/>
    </source>
</evidence>
<feature type="active site" evidence="4">
    <location>
        <position position="58"/>
    </location>
</feature>
<comment type="caution">
    <text evidence="7">The sequence shown here is derived from an EMBL/GenBank/DDBJ whole genome shotgun (WGS) entry which is preliminary data.</text>
</comment>
<reference evidence="7 8" key="1">
    <citation type="submission" date="2021-01" db="EMBL/GenBank/DDBJ databases">
        <title>Genome sequencing of Joostella atrarenae M1-2 (= KCTC 23194).</title>
        <authorList>
            <person name="Zakaria M.R."/>
            <person name="Lam M.Q."/>
            <person name="Chong C.S."/>
        </authorList>
    </citation>
    <scope>NUCLEOTIDE SEQUENCE [LARGE SCALE GENOMIC DNA]</scope>
    <source>
        <strain evidence="7 8">M1-2</strain>
    </source>
</reference>
<evidence type="ECO:0000256" key="2">
    <source>
        <dbReference type="ARBA" id="ARBA00047806"/>
    </source>
</evidence>
<dbReference type="EMBL" id="JAETXX010000005">
    <property type="protein sequence ID" value="MCF8715055.1"/>
    <property type="molecule type" value="Genomic_DNA"/>
</dbReference>
<dbReference type="HAMAP" id="MF_01401">
    <property type="entry name" value="MsrA"/>
    <property type="match status" value="1"/>
</dbReference>
<sequence length="227" mass="26351">MKLIKLNSLLFLCLFTISCQSSTKKEASKTTDETAKVEFEKPIQDLSEYETAYFASGCFWCVEAVFESVKGVKEAVSGYSGGTENNPTYQEVGGGRTSHAEAVMVYYDPAEVSYETLVRVFFGSQDPTQYNRQGPDRGAQYRSIAFYKNDKEKEIIERYIKQLEEKEIYSKPIVTQVVPFDKFWKAEDYHQDYEKRNPNNPYVRNVSIPRLKRFQEKYPELLKDNIH</sequence>
<keyword evidence="1 4" id="KW-0560">Oxidoreductase</keyword>
<dbReference type="GO" id="GO:0008113">
    <property type="term" value="F:peptide-methionine (S)-S-oxide reductase activity"/>
    <property type="evidence" value="ECO:0007669"/>
    <property type="project" value="UniProtKB-EC"/>
</dbReference>
<gene>
    <name evidence="4 7" type="primary">msrA</name>
    <name evidence="7" type="ORF">JM658_09490</name>
</gene>
<comment type="catalytic activity">
    <reaction evidence="2 4">
        <text>L-methionyl-[protein] + [thioredoxin]-disulfide + H2O = L-methionyl-(S)-S-oxide-[protein] + [thioredoxin]-dithiol</text>
        <dbReference type="Rhea" id="RHEA:14217"/>
        <dbReference type="Rhea" id="RHEA-COMP:10698"/>
        <dbReference type="Rhea" id="RHEA-COMP:10700"/>
        <dbReference type="Rhea" id="RHEA-COMP:12313"/>
        <dbReference type="Rhea" id="RHEA-COMP:12315"/>
        <dbReference type="ChEBI" id="CHEBI:15377"/>
        <dbReference type="ChEBI" id="CHEBI:16044"/>
        <dbReference type="ChEBI" id="CHEBI:29950"/>
        <dbReference type="ChEBI" id="CHEBI:44120"/>
        <dbReference type="ChEBI" id="CHEBI:50058"/>
        <dbReference type="EC" id="1.8.4.11"/>
    </reaction>
</comment>
<comment type="catalytic activity">
    <reaction evidence="3 4">
        <text>[thioredoxin]-disulfide + L-methionine + H2O = L-methionine (S)-S-oxide + [thioredoxin]-dithiol</text>
        <dbReference type="Rhea" id="RHEA:19993"/>
        <dbReference type="Rhea" id="RHEA-COMP:10698"/>
        <dbReference type="Rhea" id="RHEA-COMP:10700"/>
        <dbReference type="ChEBI" id="CHEBI:15377"/>
        <dbReference type="ChEBI" id="CHEBI:29950"/>
        <dbReference type="ChEBI" id="CHEBI:50058"/>
        <dbReference type="ChEBI" id="CHEBI:57844"/>
        <dbReference type="ChEBI" id="CHEBI:58772"/>
        <dbReference type="EC" id="1.8.4.11"/>
    </reaction>
</comment>
<dbReference type="SUPFAM" id="SSF55068">
    <property type="entry name" value="Peptide methionine sulfoxide reductase"/>
    <property type="match status" value="1"/>
</dbReference>
<dbReference type="Pfam" id="PF01625">
    <property type="entry name" value="PMSR"/>
    <property type="match status" value="1"/>
</dbReference>
<dbReference type="PANTHER" id="PTHR43774:SF1">
    <property type="entry name" value="PEPTIDE METHIONINE SULFOXIDE REDUCTASE MSRA 2"/>
    <property type="match status" value="1"/>
</dbReference>
<protein>
    <recommendedName>
        <fullName evidence="4">Peptide methionine sulfoxide reductase MsrA</fullName>
        <shortName evidence="4">Protein-methionine-S-oxide reductase</shortName>
        <ecNumber evidence="4">1.8.4.11</ecNumber>
    </recommendedName>
    <alternativeName>
        <fullName evidence="4">Peptide-methionine (S)-S-oxide reductase</fullName>
        <shortName evidence="4">Peptide Met(O) reductase</shortName>
    </alternativeName>
</protein>
<dbReference type="PANTHER" id="PTHR43774">
    <property type="entry name" value="PEPTIDE METHIONINE SULFOXIDE REDUCTASE"/>
    <property type="match status" value="1"/>
</dbReference>
<evidence type="ECO:0000256" key="4">
    <source>
        <dbReference type="HAMAP-Rule" id="MF_01401"/>
    </source>
</evidence>
<dbReference type="Proteomes" id="UP000829517">
    <property type="component" value="Unassembled WGS sequence"/>
</dbReference>
<name>A0ABS9J3R0_9FLAO</name>
<dbReference type="EC" id="1.8.4.11" evidence="4"/>
<keyword evidence="5" id="KW-0732">Signal</keyword>
<evidence type="ECO:0000259" key="6">
    <source>
        <dbReference type="Pfam" id="PF01625"/>
    </source>
</evidence>
<proteinExistence type="inferred from homology"/>
<feature type="signal peptide" evidence="5">
    <location>
        <begin position="1"/>
        <end position="21"/>
    </location>
</feature>
<dbReference type="PROSITE" id="PS51257">
    <property type="entry name" value="PROKAR_LIPOPROTEIN"/>
    <property type="match status" value="1"/>
</dbReference>
<comment type="function">
    <text evidence="4">Has an important function as a repair enzyme for proteins that have been inactivated by oxidation. Catalyzes the reversible oxidation-reduction of methionine sulfoxide in proteins to methionine.</text>
</comment>
<accession>A0ABS9J3R0</accession>
<evidence type="ECO:0000256" key="5">
    <source>
        <dbReference type="SAM" id="SignalP"/>
    </source>
</evidence>
<evidence type="ECO:0000313" key="7">
    <source>
        <dbReference type="EMBL" id="MCF8715055.1"/>
    </source>
</evidence>
<feature type="chain" id="PRO_5046740888" description="Peptide methionine sulfoxide reductase MsrA" evidence="5">
    <location>
        <begin position="22"/>
        <end position="227"/>
    </location>
</feature>
<feature type="domain" description="Peptide methionine sulphoxide reductase MsrA" evidence="6">
    <location>
        <begin position="51"/>
        <end position="202"/>
    </location>
</feature>